<keyword evidence="2 6" id="KW-0732">Signal</keyword>
<dbReference type="PIRSF" id="PIRSF001227">
    <property type="entry name" value="Pen_acylase"/>
    <property type="match status" value="1"/>
</dbReference>
<dbReference type="InterPro" id="IPR002692">
    <property type="entry name" value="S45"/>
</dbReference>
<evidence type="ECO:0000313" key="7">
    <source>
        <dbReference type="EMBL" id="MDP1028770.1"/>
    </source>
</evidence>
<reference evidence="7 8" key="1">
    <citation type="submission" date="2023-07" db="EMBL/GenBank/DDBJ databases">
        <authorList>
            <person name="Kim M.K."/>
        </authorList>
    </citation>
    <scope>NUCLEOTIDE SEQUENCE [LARGE SCALE GENOMIC DNA]</scope>
    <source>
        <strain evidence="7 8">KR1UV-12</strain>
    </source>
</reference>
<comment type="caution">
    <text evidence="7">The sequence shown here is derived from an EMBL/GenBank/DDBJ whole genome shotgun (WGS) entry which is preliminary data.</text>
</comment>
<evidence type="ECO:0000256" key="2">
    <source>
        <dbReference type="ARBA" id="ARBA00022729"/>
    </source>
</evidence>
<dbReference type="Gene3D" id="2.30.120.10">
    <property type="match status" value="1"/>
</dbReference>
<dbReference type="PANTHER" id="PTHR34218">
    <property type="entry name" value="PEPTIDASE S45 PENICILLIN AMIDASE"/>
    <property type="match status" value="1"/>
</dbReference>
<dbReference type="InterPro" id="IPR029055">
    <property type="entry name" value="Ntn_hydrolases_N"/>
</dbReference>
<organism evidence="7 8">
    <name type="scientific">Sphingomonas aurea</name>
    <dbReference type="NCBI Taxonomy" id="3063994"/>
    <lineage>
        <taxon>Bacteria</taxon>
        <taxon>Pseudomonadati</taxon>
        <taxon>Pseudomonadota</taxon>
        <taxon>Alphaproteobacteria</taxon>
        <taxon>Sphingomonadales</taxon>
        <taxon>Sphingomonadaceae</taxon>
        <taxon>Sphingomonas</taxon>
    </lineage>
</organism>
<evidence type="ECO:0000313" key="8">
    <source>
        <dbReference type="Proteomes" id="UP001230685"/>
    </source>
</evidence>
<dbReference type="InterPro" id="IPR043146">
    <property type="entry name" value="Penicillin_amidase_N_B-knob"/>
</dbReference>
<keyword evidence="4" id="KW-0865">Zymogen</keyword>
<dbReference type="Proteomes" id="UP001230685">
    <property type="component" value="Unassembled WGS sequence"/>
</dbReference>
<feature type="chain" id="PRO_5046627767" evidence="6">
    <location>
        <begin position="18"/>
        <end position="767"/>
    </location>
</feature>
<accession>A0ABT9EP77</accession>
<dbReference type="InterPro" id="IPR023343">
    <property type="entry name" value="Penicillin_amidase_dom1"/>
</dbReference>
<protein>
    <submittedName>
        <fullName evidence="7">Penicillin acylase family protein</fullName>
    </submittedName>
</protein>
<name>A0ABT9EP77_9SPHN</name>
<dbReference type="Pfam" id="PF01804">
    <property type="entry name" value="Penicil_amidase"/>
    <property type="match status" value="1"/>
</dbReference>
<dbReference type="InterPro" id="IPR043147">
    <property type="entry name" value="Penicillin_amidase_A-knob"/>
</dbReference>
<dbReference type="Gene3D" id="3.60.20.10">
    <property type="entry name" value="Glutamine Phosphoribosylpyrophosphate, subunit 1, domain 1"/>
    <property type="match status" value="1"/>
</dbReference>
<dbReference type="EMBL" id="JAUUDS010000014">
    <property type="protein sequence ID" value="MDP1028770.1"/>
    <property type="molecule type" value="Genomic_DNA"/>
</dbReference>
<keyword evidence="3" id="KW-0378">Hydrolase</keyword>
<evidence type="ECO:0000256" key="1">
    <source>
        <dbReference type="ARBA" id="ARBA00006586"/>
    </source>
</evidence>
<feature type="signal peptide" evidence="6">
    <location>
        <begin position="1"/>
        <end position="17"/>
    </location>
</feature>
<dbReference type="InterPro" id="IPR014395">
    <property type="entry name" value="Pen/GL7ACA/AHL_acylase"/>
</dbReference>
<comment type="similarity">
    <text evidence="1">Belongs to the peptidase S45 family.</text>
</comment>
<dbReference type="Gene3D" id="1.10.1400.10">
    <property type="match status" value="1"/>
</dbReference>
<dbReference type="PANTHER" id="PTHR34218:SF3">
    <property type="entry name" value="ACYL-HOMOSERINE LACTONE ACYLASE PVDQ"/>
    <property type="match status" value="1"/>
</dbReference>
<dbReference type="Gene3D" id="1.10.439.10">
    <property type="entry name" value="Penicillin Amidohydrolase, domain 1"/>
    <property type="match status" value="1"/>
</dbReference>
<evidence type="ECO:0000256" key="6">
    <source>
        <dbReference type="SAM" id="SignalP"/>
    </source>
</evidence>
<proteinExistence type="inferred from homology"/>
<sequence length="767" mass="82836">MRGVVALVAVMAAPAGAIPVPSPTPSCRACPGIHRAAHVTAAAPAEPWMPGRARHDGDGRDVTIARDAFGIAHIHGRTDADAVFGMIYAQAEDDFPRIERNYLAALGRLAEVEGEAAVWTDLRQRLFVDPAALQRSYAQSPPWLRALMNAWAAGLNRYLATHPAVHPRSITRFEPWMALAFSEGSIGGDIERGVDLGALAAFYGGAAPAAPALAPKLADAGRLVEPKGSNGLAFGPTRSASGHPLLWINPHTSFFFRAEQQVQSDQGLDVYGAATWGQFFVYQGFNRRLGWMHTSSGVDNIDEFAVEVAKRNGQLRYRYGRAWRPVRTQAVTLSVRQADGSQALRRFTTLATHHGPIIRAENGRWIAVAMLNAPLAALEQSWLRTRATTLAAYLKVGERKANSSNNTILAAADGTIAYLHPQFVPVRDDRFDYTKPVDGSDPATDWHGLHRLADLPQVVNPASGWVMNTNNAPWAAAGAGTLKPGDFPRYMDQFGENPRGQHALMLFANATRFTPQTLTRAAFDSFLPLFAEQLPGLARGVAADPRQAALAEPLRLLTGWDRRWATGSEATSLAVYWGEALWASEGPRAQAANVPLFTYMATRTTDAARVDALASAVAQMRRDHGTWRIAWGRINRFQRLSGAIAPQFDDRAPSLPVGFTSGNFGSLAAFGVERQAGQRCFYGTSGNSFVAVVEFDPAGPRAWAVSAGGESGDPASPHFDDQARRYTTGDLRPILLDARGLTTYRPGDPRPAEPTRVAAGGSVCGEP</sequence>
<gene>
    <name evidence="7" type="ORF">Q5H91_16225</name>
</gene>
<evidence type="ECO:0000256" key="3">
    <source>
        <dbReference type="ARBA" id="ARBA00022801"/>
    </source>
</evidence>
<evidence type="ECO:0000256" key="5">
    <source>
        <dbReference type="SAM" id="MobiDB-lite"/>
    </source>
</evidence>
<evidence type="ECO:0000256" key="4">
    <source>
        <dbReference type="ARBA" id="ARBA00023145"/>
    </source>
</evidence>
<dbReference type="SUPFAM" id="SSF56235">
    <property type="entry name" value="N-terminal nucleophile aminohydrolases (Ntn hydrolases)"/>
    <property type="match status" value="1"/>
</dbReference>
<feature type="region of interest" description="Disordered" evidence="5">
    <location>
        <begin position="740"/>
        <end position="767"/>
    </location>
</feature>
<keyword evidence="8" id="KW-1185">Reference proteome</keyword>